<evidence type="ECO:0000313" key="1">
    <source>
        <dbReference type="EMBL" id="RXJ68284.1"/>
    </source>
</evidence>
<dbReference type="AlphaFoldDB" id="A0A4Q0YF38"/>
<dbReference type="EMBL" id="PDKJ01000006">
    <property type="protein sequence ID" value="RXJ68284.1"/>
    <property type="molecule type" value="Genomic_DNA"/>
</dbReference>
<protein>
    <recommendedName>
        <fullName evidence="3">Addiction module antitoxin RelB</fullName>
    </recommendedName>
</protein>
<dbReference type="Proteomes" id="UP000290172">
    <property type="component" value="Unassembled WGS sequence"/>
</dbReference>
<organism evidence="1 2">
    <name type="scientific">Halarcobacter ebronensis</name>
    <dbReference type="NCBI Taxonomy" id="1462615"/>
    <lineage>
        <taxon>Bacteria</taxon>
        <taxon>Pseudomonadati</taxon>
        <taxon>Campylobacterota</taxon>
        <taxon>Epsilonproteobacteria</taxon>
        <taxon>Campylobacterales</taxon>
        <taxon>Arcobacteraceae</taxon>
        <taxon>Halarcobacter</taxon>
    </lineage>
</organism>
<sequence>MTYKIRETEYFSKWLYKLKDIKAKVSILRRIERMKNGNFGDYKSLGDELSELRFTLGAGYRVYYTIRDKEIIILLLGGDKSTQAKDIEKAKKVLKELK</sequence>
<dbReference type="InterPro" id="IPR014056">
    <property type="entry name" value="TypeIITA-like_toxin_pred"/>
</dbReference>
<accession>A0A4Q0YF38</accession>
<proteinExistence type="predicted"/>
<reference evidence="1 2" key="1">
    <citation type="submission" date="2017-10" db="EMBL/GenBank/DDBJ databases">
        <title>Genomics of the genus Arcobacter.</title>
        <authorList>
            <person name="Perez-Cataluna A."/>
            <person name="Figueras M.J."/>
        </authorList>
    </citation>
    <scope>NUCLEOTIDE SEQUENCE [LARGE SCALE GENOMIC DNA]</scope>
    <source>
        <strain evidence="1 2">CECT 8993</strain>
    </source>
</reference>
<dbReference type="Gene3D" id="3.30.2310.20">
    <property type="entry name" value="RelE-like"/>
    <property type="match status" value="1"/>
</dbReference>
<dbReference type="Pfam" id="PF05973">
    <property type="entry name" value="Gp49"/>
    <property type="match status" value="1"/>
</dbReference>
<dbReference type="RefSeq" id="WP_128981080.1">
    <property type="nucleotide sequence ID" value="NZ_PDKJ01000006.1"/>
</dbReference>
<gene>
    <name evidence="1" type="ORF">CRV08_08510</name>
</gene>
<dbReference type="InterPro" id="IPR009241">
    <property type="entry name" value="HigB-like"/>
</dbReference>
<dbReference type="PIRSF" id="PIRSF028744">
    <property type="entry name" value="Addict_mod_HI1419"/>
    <property type="match status" value="1"/>
</dbReference>
<comment type="caution">
    <text evidence="1">The sequence shown here is derived from an EMBL/GenBank/DDBJ whole genome shotgun (WGS) entry which is preliminary data.</text>
</comment>
<dbReference type="InterPro" id="IPR035093">
    <property type="entry name" value="RelE/ParE_toxin_dom_sf"/>
</dbReference>
<name>A0A4Q0YF38_9BACT</name>
<dbReference type="SUPFAM" id="SSF143011">
    <property type="entry name" value="RelE-like"/>
    <property type="match status" value="1"/>
</dbReference>
<evidence type="ECO:0008006" key="3">
    <source>
        <dbReference type="Google" id="ProtNLM"/>
    </source>
</evidence>
<dbReference type="PANTHER" id="PTHR41791">
    <property type="entry name" value="SSL7039 PROTEIN"/>
    <property type="match status" value="1"/>
</dbReference>
<dbReference type="NCBIfam" id="TIGR02683">
    <property type="entry name" value="upstrm_HI1419"/>
    <property type="match status" value="1"/>
</dbReference>
<evidence type="ECO:0000313" key="2">
    <source>
        <dbReference type="Proteomes" id="UP000290172"/>
    </source>
</evidence>
<dbReference type="PANTHER" id="PTHR41791:SF1">
    <property type="entry name" value="SSL7039 PROTEIN"/>
    <property type="match status" value="1"/>
</dbReference>